<dbReference type="CDD" id="cd22184">
    <property type="entry name" value="Af2093-like"/>
    <property type="match status" value="1"/>
</dbReference>
<name>F4BV03_METSG</name>
<feature type="domain" description="DUF6834" evidence="1">
    <location>
        <begin position="179"/>
        <end position="241"/>
    </location>
</feature>
<dbReference type="InterPro" id="IPR049266">
    <property type="entry name" value="AF2093-like_C_sf"/>
</dbReference>
<dbReference type="STRING" id="990316.MCON_3314"/>
<dbReference type="Pfam" id="PF20755">
    <property type="entry name" value="DUF6834_C"/>
    <property type="match status" value="1"/>
</dbReference>
<dbReference type="KEGG" id="mcj:MCON_3314"/>
<dbReference type="Proteomes" id="UP000007807">
    <property type="component" value="Chromosome"/>
</dbReference>
<sequence>MQLINMEIDKIAGPLRKVLREREIIARCELLLRTYDIVRAADLSEEEREELQKTIGKKIAPGIFVSIMSKEPAFFDLPRLDTFTQMDGRIFHFMHTKKYSKQDFAEANRKFLNSMPELRRIMYQSLKDLLVEFMSDAGYRLTSEETGELVFSAPERKARAFVATSVRSLDIDKCRGEQGEDVVALVPSGENLEPFMQFYQENGLKAEEREIQIWVTNMEKGSIDPFVGYTMDLDIYNQFENPRLAEMVRNNWSRRKQF</sequence>
<dbReference type="AlphaFoldDB" id="F4BV03"/>
<dbReference type="HOGENOM" id="CLU_1064024_0_0_2"/>
<evidence type="ECO:0000313" key="2">
    <source>
        <dbReference type="EMBL" id="AEB69573.1"/>
    </source>
</evidence>
<dbReference type="InterPro" id="IPR049429">
    <property type="entry name" value="AF2093-like"/>
</dbReference>
<keyword evidence="3" id="KW-1185">Reference proteome</keyword>
<organism evidence="2 3">
    <name type="scientific">Methanothrix soehngenii (strain ATCC 5969 / DSM 3671 / JCM 10134 / NBRC 103675 / OCM 69 / GP-6)</name>
    <name type="common">Methanosaeta concilii</name>
    <dbReference type="NCBI Taxonomy" id="990316"/>
    <lineage>
        <taxon>Archaea</taxon>
        <taxon>Methanobacteriati</taxon>
        <taxon>Methanobacteriota</taxon>
        <taxon>Stenosarchaea group</taxon>
        <taxon>Methanomicrobia</taxon>
        <taxon>Methanotrichales</taxon>
        <taxon>Methanotrichaceae</taxon>
        <taxon>Methanothrix</taxon>
    </lineage>
</organism>
<dbReference type="Gene3D" id="3.40.50.10670">
    <property type="entry name" value="af2093 domain"/>
    <property type="match status" value="1"/>
</dbReference>
<dbReference type="InterPro" id="IPR049265">
    <property type="entry name" value="DUF6834"/>
</dbReference>
<accession>F4BV03</accession>
<protein>
    <recommendedName>
        <fullName evidence="1">DUF6834 domain-containing protein</fullName>
    </recommendedName>
</protein>
<evidence type="ECO:0000259" key="1">
    <source>
        <dbReference type="Pfam" id="PF20755"/>
    </source>
</evidence>
<dbReference type="EMBL" id="CP002565">
    <property type="protein sequence ID" value="AEB69573.1"/>
    <property type="molecule type" value="Genomic_DNA"/>
</dbReference>
<proteinExistence type="predicted"/>
<gene>
    <name evidence="2" type="ordered locus">MCON_3314</name>
</gene>
<reference evidence="2 3" key="1">
    <citation type="journal article" date="2011" name="J. Bacteriol.">
        <title>Complete genome sequence of Methanosaeta concilii, a specialist in aceticlastic methanogenesis.</title>
        <authorList>
            <person name="Barber R.D."/>
            <person name="Zhang L."/>
            <person name="Harnack M."/>
            <person name="Olson M.V."/>
            <person name="Kaul R."/>
            <person name="Ingram-Smith C."/>
            <person name="Smith K.S."/>
        </authorList>
    </citation>
    <scope>NUCLEOTIDE SEQUENCE [LARGE SCALE GENOMIC DNA]</scope>
    <source>
        <strain evidence="3">ATCC 5969 / DSM 3671 / JCM 10134 / NBRC 103675 / OCM 69 / GP-6</strain>
    </source>
</reference>
<evidence type="ECO:0000313" key="3">
    <source>
        <dbReference type="Proteomes" id="UP000007807"/>
    </source>
</evidence>
<dbReference type="InParanoid" id="F4BV03"/>